<accession>A0A1G4TC63</accession>
<dbReference type="Gene3D" id="2.60.40.1630">
    <property type="entry name" value="bacillus anthracis domain"/>
    <property type="match status" value="1"/>
</dbReference>
<gene>
    <name evidence="3" type="ORF">SAMN04487970_10482</name>
</gene>
<reference evidence="4" key="1">
    <citation type="submission" date="2016-10" db="EMBL/GenBank/DDBJ databases">
        <authorList>
            <person name="Varghese N."/>
            <person name="Submissions S."/>
        </authorList>
    </citation>
    <scope>NUCLEOTIDE SEQUENCE [LARGE SCALE GENOMIC DNA]</scope>
    <source>
        <strain evidence="4">CGMCC 1.8946</strain>
    </source>
</reference>
<keyword evidence="4" id="KW-1185">Reference proteome</keyword>
<feature type="domain" description="DUF4179" evidence="2">
    <location>
        <begin position="77"/>
        <end position="162"/>
    </location>
</feature>
<keyword evidence="1" id="KW-0812">Transmembrane</keyword>
<evidence type="ECO:0000259" key="2">
    <source>
        <dbReference type="Pfam" id="PF13786"/>
    </source>
</evidence>
<dbReference type="STRING" id="624147.SAMN04487970_10482"/>
<keyword evidence="1" id="KW-0472">Membrane</keyword>
<dbReference type="AlphaFoldDB" id="A0A1G4TC63"/>
<feature type="transmembrane region" description="Helical" evidence="1">
    <location>
        <begin position="81"/>
        <end position="99"/>
    </location>
</feature>
<evidence type="ECO:0000313" key="4">
    <source>
        <dbReference type="Proteomes" id="UP000198601"/>
    </source>
</evidence>
<dbReference type="EMBL" id="FMTT01000048">
    <property type="protein sequence ID" value="SCW79012.1"/>
    <property type="molecule type" value="Genomic_DNA"/>
</dbReference>
<proteinExistence type="predicted"/>
<protein>
    <recommendedName>
        <fullName evidence="2">DUF4179 domain-containing protein</fullName>
    </recommendedName>
</protein>
<sequence>MNCLNKVDMENILGQRIIEEEFLNHLKLCERCRKLYEECKTEENNLHQLLFNFELPDIKDPPFMNTIETLLKQKRRKAKNLKHFILAACFLIFITGIYTSPTIAQYIQSFFKDNAVTDRGLLEAYETDIPIYPNVTVSDKKYRVQVNEIIADSTRVVMALKIVDDNGSYNHDLLRLNDENEISLVDPINNKKLAVFDDIGSTEDFNYLVAKLDEDFPGKNLKIVGKISKLKNGETITTGNWSFNIPVNIEKNQREIKNLKEKFVTSNNLEIELTRLVYTSTGGRLELKVKPSMDYKKELFMRHSLMFHLEDMNGNEISTVGSSKIGITNDLLSSIKKFDEKEHVMYWTYTFKYLPKSPIRFVLDGYRILENSNESFAFNPETLATAPLSFDSMNDEFILTGFEQNNDEAILRMKGKFFNGFSGDIWKVVDKDGNEYDVRTGGAYISQNDIITLQDEKLNTNYGFRINQLPLKNYEQLILKRKVIERRYQSNWAVIIGN</sequence>
<keyword evidence="1" id="KW-1133">Transmembrane helix</keyword>
<evidence type="ECO:0000313" key="3">
    <source>
        <dbReference type="EMBL" id="SCW79012.1"/>
    </source>
</evidence>
<name>A0A1G4TC63_9BACL</name>
<evidence type="ECO:0000256" key="1">
    <source>
        <dbReference type="SAM" id="Phobius"/>
    </source>
</evidence>
<organism evidence="3 4">
    <name type="scientific">Paenibacillus tianmuensis</name>
    <dbReference type="NCBI Taxonomy" id="624147"/>
    <lineage>
        <taxon>Bacteria</taxon>
        <taxon>Bacillati</taxon>
        <taxon>Bacillota</taxon>
        <taxon>Bacilli</taxon>
        <taxon>Bacillales</taxon>
        <taxon>Paenibacillaceae</taxon>
        <taxon>Paenibacillus</taxon>
    </lineage>
</organism>
<dbReference type="Pfam" id="PF13786">
    <property type="entry name" value="DUF4179"/>
    <property type="match status" value="1"/>
</dbReference>
<dbReference type="Proteomes" id="UP000198601">
    <property type="component" value="Unassembled WGS sequence"/>
</dbReference>
<dbReference type="InterPro" id="IPR025436">
    <property type="entry name" value="DUF4179"/>
</dbReference>